<reference evidence="13 14" key="1">
    <citation type="submission" date="2024-03" db="EMBL/GenBank/DDBJ databases">
        <title>Adaptation during the transition from Ophiocordyceps entomopathogen to insect associate is accompanied by gene loss and intensified selection.</title>
        <authorList>
            <person name="Ward C.M."/>
            <person name="Onetto C.A."/>
            <person name="Borneman A.R."/>
        </authorList>
    </citation>
    <scope>NUCLEOTIDE SEQUENCE [LARGE SCALE GENOMIC DNA]</scope>
    <source>
        <strain evidence="13">AWRI1</strain>
        <tissue evidence="13">Single Adult Female</tissue>
    </source>
</reference>
<feature type="compositionally biased region" description="Low complexity" evidence="9">
    <location>
        <begin position="716"/>
        <end position="746"/>
    </location>
</feature>
<dbReference type="PROSITE" id="PS00319">
    <property type="entry name" value="APP_CUBD"/>
    <property type="match status" value="1"/>
</dbReference>
<dbReference type="GO" id="GO:0043025">
    <property type="term" value="C:neuronal cell body"/>
    <property type="evidence" value="ECO:0007669"/>
    <property type="project" value="TreeGrafter"/>
</dbReference>
<dbReference type="GO" id="GO:0016020">
    <property type="term" value="C:membrane"/>
    <property type="evidence" value="ECO:0007669"/>
    <property type="project" value="UniProtKB-SubCell"/>
</dbReference>
<dbReference type="GO" id="GO:0007417">
    <property type="term" value="P:central nervous system development"/>
    <property type="evidence" value="ECO:0007669"/>
    <property type="project" value="TreeGrafter"/>
</dbReference>
<evidence type="ECO:0000259" key="11">
    <source>
        <dbReference type="PROSITE" id="PS51869"/>
    </source>
</evidence>
<comment type="caution">
    <text evidence="8">Lacks conserved residue(s) required for the propagation of feature annotation.</text>
</comment>
<evidence type="ECO:0000256" key="5">
    <source>
        <dbReference type="ARBA" id="ARBA00023136"/>
    </source>
</evidence>
<feature type="region of interest" description="Disordered" evidence="9">
    <location>
        <begin position="1"/>
        <end position="36"/>
    </location>
</feature>
<dbReference type="InterPro" id="IPR015849">
    <property type="entry name" value="Amyloid_glyco_heparin-bd"/>
</dbReference>
<keyword evidence="4 10" id="KW-1133">Transmembrane helix</keyword>
<feature type="compositionally biased region" description="Basic and acidic residues" evidence="9">
    <location>
        <begin position="1"/>
        <end position="11"/>
    </location>
</feature>
<feature type="transmembrane region" description="Helical" evidence="10">
    <location>
        <begin position="1084"/>
        <end position="1106"/>
    </location>
</feature>
<dbReference type="Gene3D" id="2.30.29.30">
    <property type="entry name" value="Pleckstrin-homology domain (PH domain)/Phosphotyrosine-binding domain (PTB)"/>
    <property type="match status" value="1"/>
</dbReference>
<dbReference type="InterPro" id="IPR011993">
    <property type="entry name" value="PH-like_dom_sf"/>
</dbReference>
<accession>A0AAN9TIL7</accession>
<dbReference type="InterPro" id="IPR019745">
    <property type="entry name" value="Amyloid_glyco_intracell_CS"/>
</dbReference>
<feature type="region of interest" description="GFLD subdomain" evidence="8">
    <location>
        <begin position="490"/>
        <end position="595"/>
    </location>
</feature>
<feature type="region of interest" description="CuBD subdomain" evidence="8">
    <location>
        <begin position="603"/>
        <end position="661"/>
    </location>
</feature>
<dbReference type="SMART" id="SM00006">
    <property type="entry name" value="A4_EXTRA"/>
    <property type="match status" value="1"/>
</dbReference>
<dbReference type="Gene3D" id="3.90.570.10">
    <property type="entry name" value="Amyloidogenic glycoprotein, heparin-binding domain"/>
    <property type="match status" value="1"/>
</dbReference>
<evidence type="ECO:0000256" key="7">
    <source>
        <dbReference type="ARBA" id="ARBA00023180"/>
    </source>
</evidence>
<feature type="disulfide bond" evidence="8">
    <location>
        <begin position="571"/>
        <end position="578"/>
    </location>
</feature>
<evidence type="ECO:0000256" key="2">
    <source>
        <dbReference type="ARBA" id="ARBA00022692"/>
    </source>
</evidence>
<evidence type="ECO:0000256" key="8">
    <source>
        <dbReference type="PROSITE-ProRule" id="PRU01217"/>
    </source>
</evidence>
<keyword evidence="3" id="KW-0732">Signal</keyword>
<dbReference type="EMBL" id="JBBCAQ010000018">
    <property type="protein sequence ID" value="KAK7595339.1"/>
    <property type="molecule type" value="Genomic_DNA"/>
</dbReference>
<organism evidence="13 14">
    <name type="scientific">Parthenolecanium corni</name>
    <dbReference type="NCBI Taxonomy" id="536013"/>
    <lineage>
        <taxon>Eukaryota</taxon>
        <taxon>Metazoa</taxon>
        <taxon>Ecdysozoa</taxon>
        <taxon>Arthropoda</taxon>
        <taxon>Hexapoda</taxon>
        <taxon>Insecta</taxon>
        <taxon>Pterygota</taxon>
        <taxon>Neoptera</taxon>
        <taxon>Paraneoptera</taxon>
        <taxon>Hemiptera</taxon>
        <taxon>Sternorrhyncha</taxon>
        <taxon>Coccoidea</taxon>
        <taxon>Coccidae</taxon>
        <taxon>Parthenolecanium</taxon>
    </lineage>
</organism>
<dbReference type="SUPFAM" id="SSF109843">
    <property type="entry name" value="CAPPD, an extracellular domain of amyloid beta A4 protein"/>
    <property type="match status" value="1"/>
</dbReference>
<dbReference type="InterPro" id="IPR008154">
    <property type="entry name" value="Amyloid_glyco_extra"/>
</dbReference>
<dbReference type="AlphaFoldDB" id="A0AAN9TIL7"/>
<dbReference type="PRINTS" id="PR00203">
    <property type="entry name" value="AMYLOIDA4"/>
</dbReference>
<dbReference type="InterPro" id="IPR019744">
    <property type="entry name" value="APP_CUBD_CS"/>
</dbReference>
<dbReference type="Gene3D" id="1.20.120.770">
    <property type="entry name" value="Amyloid precursor protein, E2 domain"/>
    <property type="match status" value="1"/>
</dbReference>
<dbReference type="GO" id="GO:0008201">
    <property type="term" value="F:heparin binding"/>
    <property type="evidence" value="ECO:0007669"/>
    <property type="project" value="UniProtKB-UniRule"/>
</dbReference>
<keyword evidence="6 8" id="KW-1015">Disulfide bond</keyword>
<dbReference type="InterPro" id="IPR036176">
    <property type="entry name" value="E2_sf"/>
</dbReference>
<dbReference type="Pfam" id="PF12925">
    <property type="entry name" value="APP_E2"/>
    <property type="match status" value="1"/>
</dbReference>
<proteinExistence type="inferred from homology"/>
<dbReference type="PANTHER" id="PTHR23103:SF15">
    <property type="entry name" value="AMYLOID-BETA-LIKE PROTEIN"/>
    <property type="match status" value="1"/>
</dbReference>
<evidence type="ECO:0000256" key="3">
    <source>
        <dbReference type="ARBA" id="ARBA00022729"/>
    </source>
</evidence>
<sequence>MDSIDTDDRASVRRCRATLTGPDRTRRDERERGGEKKFVGKQKCSFAQEWVRDGTTSWKRERRAQSCEHRAPFRCERRVASRRRSQLATRKILNASRHVRRAKASTGKTASLKPNLVSLVLFLAAPLFRTFPVFRLSQFFDRRLANAGREAPQTAIHDFRTHCQGRNLGRATRSPTDVRATIGRVAQKNKPRVMHSPSRLEATERGWGPSKKQTHDDDGWGRGDTLLASLQPSSKSKVKSARLSGHRPYRPSFRQSSSRATRAHSRVSDTPPEPVPGPGPELGLGLPSTDYRRLLARRAPPTVDAATLWLYAPRSSKRSETAQSSASGKTPKGSELLQATASRRVGAFSTGSRCSAALADCELPSSQLAPGYADFRPTIRHFDAVLQFARFMRKWLLANRAATFSLTNHYSFFERNVVTYSRCAQQPTTWLKSENVGSAEQRRLLPWCASYSPSKMFLLWPTILLLYSESVFALKQQALKNMAAGDAPALHFEPQVALLCDEKSGQMYYNQYMSESGRWTSDINSKLGGALSLSCSKEKLDILEYCKKVYPTHDITNIVESSHFVKINNWCKVGHSKCKRNEWVKPYRCLEGPFQSDALLVPEKCVFDHIHNQSKCWPFDRWNQTASVSCQEREMNLRSFAMLLPCGISLFSGVEFVCCPNKDKTTSKKLSVPNTMSDQFVVDDDIDDEDEDDDDDDDLDDSDEDYDSYDDNSVVSSSKATLSSTKSTTTTTTTTTQTPTTTGSTTPDPYFTHFDPLEEHKAYKEAQMRLEELHREKVTKVMKDWSDLEERYQEMRNKDAHVAEEFKHRMTSRFQQTVQALEEEEAAEKHQLVAMHQQRINAHINQRKKDAMNCYTRALNDDPPNTHRVQKCLQKLLRSLQKDRHHTITHYRHLVMNNVEQAEREKAITLEHLVDIDHMINQSLQMLERYPSVSGKISKLMSDYVQALRSKDETPGSLPAMTKEAESAILDKYKDEVIAAQEDKERERILEKQRKDSLKYSKVEIQGDETRSDEIQAEFDAETVVDNRRTTSQSSTTTPSVVTVQSLIVEPQPRVAHALSHDLAHGEPIYAIKTESYSRSPKNLYFTLAFTAFTLMAATMVGVAVIRRRNARLPQNQGFIEVDQAITPEERHVANMQINGYENPTYKYFEVKE</sequence>
<comment type="similarity">
    <text evidence="8">Belongs to the APP family.</text>
</comment>
<dbReference type="InterPro" id="IPR011178">
    <property type="entry name" value="Amyloid_glyco_Cu-bd"/>
</dbReference>
<evidence type="ECO:0000256" key="9">
    <source>
        <dbReference type="SAM" id="MobiDB-lite"/>
    </source>
</evidence>
<dbReference type="Pfam" id="PF12924">
    <property type="entry name" value="APP_Cu_bd"/>
    <property type="match status" value="1"/>
</dbReference>
<evidence type="ECO:0008006" key="15">
    <source>
        <dbReference type="Google" id="ProtNLM"/>
    </source>
</evidence>
<dbReference type="PANTHER" id="PTHR23103">
    <property type="entry name" value="ALZHEIMER'S DISEASE BETA-AMYLOID RELATED"/>
    <property type="match status" value="1"/>
</dbReference>
<dbReference type="InterPro" id="IPR024329">
    <property type="entry name" value="Amyloid_glyco_E2_domain"/>
</dbReference>
<evidence type="ECO:0000256" key="10">
    <source>
        <dbReference type="SAM" id="Phobius"/>
    </source>
</evidence>
<evidence type="ECO:0000313" key="13">
    <source>
        <dbReference type="EMBL" id="KAK7595339.1"/>
    </source>
</evidence>
<feature type="disulfide bond" evidence="8">
    <location>
        <begin position="605"/>
        <end position="659"/>
    </location>
</feature>
<name>A0AAN9TIL7_9HEMI</name>
<dbReference type="Pfam" id="PF10515">
    <property type="entry name" value="APP_amyloid"/>
    <property type="match status" value="1"/>
</dbReference>
<feature type="region of interest" description="Disordered" evidence="9">
    <location>
        <begin position="678"/>
        <end position="754"/>
    </location>
</feature>
<dbReference type="Proteomes" id="UP001367676">
    <property type="component" value="Unassembled WGS sequence"/>
</dbReference>
<feature type="disulfide bond" evidence="8">
    <location>
        <begin position="616"/>
        <end position="646"/>
    </location>
</feature>
<dbReference type="InterPro" id="IPR036454">
    <property type="entry name" value="Amyloid_glyco_heparin-bd_sf"/>
</dbReference>
<dbReference type="SUPFAM" id="SSF89811">
    <property type="entry name" value="Amyloid beta a4 protein copper binding domain (domain 2)"/>
    <property type="match status" value="1"/>
</dbReference>
<evidence type="ECO:0000259" key="12">
    <source>
        <dbReference type="PROSITE" id="PS51870"/>
    </source>
</evidence>
<dbReference type="PROSITE" id="PS00320">
    <property type="entry name" value="APP_INTRA"/>
    <property type="match status" value="1"/>
</dbReference>
<evidence type="ECO:0000256" key="4">
    <source>
        <dbReference type="ARBA" id="ARBA00022989"/>
    </source>
</evidence>
<evidence type="ECO:0000256" key="1">
    <source>
        <dbReference type="ARBA" id="ARBA00004479"/>
    </source>
</evidence>
<dbReference type="InterPro" id="IPR019543">
    <property type="entry name" value="APP_amyloid_C"/>
</dbReference>
<feature type="domain" description="E2" evidence="12">
    <location>
        <begin position="746"/>
        <end position="944"/>
    </location>
</feature>
<dbReference type="PROSITE" id="PS51869">
    <property type="entry name" value="APP_E1"/>
    <property type="match status" value="1"/>
</dbReference>
<dbReference type="GO" id="GO:0007409">
    <property type="term" value="P:axonogenesis"/>
    <property type="evidence" value="ECO:0007669"/>
    <property type="project" value="TreeGrafter"/>
</dbReference>
<feature type="region of interest" description="Disordered" evidence="9">
    <location>
        <begin position="166"/>
        <end position="287"/>
    </location>
</feature>
<comment type="caution">
    <text evidence="13">The sequence shown here is derived from an EMBL/GenBank/DDBJ whole genome shotgun (WGS) entry which is preliminary data.</text>
</comment>
<dbReference type="InterPro" id="IPR008155">
    <property type="entry name" value="Amyloid_glyco"/>
</dbReference>
<dbReference type="SUPFAM" id="SSF56491">
    <property type="entry name" value="A heparin-binding domain"/>
    <property type="match status" value="1"/>
</dbReference>
<evidence type="ECO:0000313" key="14">
    <source>
        <dbReference type="Proteomes" id="UP001367676"/>
    </source>
</evidence>
<evidence type="ECO:0000256" key="6">
    <source>
        <dbReference type="ARBA" id="ARBA00023157"/>
    </source>
</evidence>
<dbReference type="PROSITE" id="PS51870">
    <property type="entry name" value="APP_E2"/>
    <property type="match status" value="1"/>
</dbReference>
<protein>
    <recommendedName>
        <fullName evidence="15">Beta-amyloid-like protein</fullName>
    </recommendedName>
</protein>
<keyword evidence="7" id="KW-0325">Glycoprotein</keyword>
<feature type="domain" description="E1" evidence="11">
    <location>
        <begin position="490"/>
        <end position="661"/>
    </location>
</feature>
<gene>
    <name evidence="13" type="ORF">V9T40_013164</name>
</gene>
<dbReference type="InterPro" id="IPR036669">
    <property type="entry name" value="Amyloid_Cu-bd_sf"/>
</dbReference>
<feature type="compositionally biased region" description="Basic residues" evidence="9">
    <location>
        <begin position="236"/>
        <end position="249"/>
    </location>
</feature>
<dbReference type="GO" id="GO:0046914">
    <property type="term" value="F:transition metal ion binding"/>
    <property type="evidence" value="ECO:0007669"/>
    <property type="project" value="InterPro"/>
</dbReference>
<comment type="subcellular location">
    <subcellularLocation>
        <location evidence="1">Membrane</location>
        <topology evidence="1">Single-pass type I membrane protein</topology>
    </subcellularLocation>
</comment>
<keyword evidence="5 10" id="KW-0472">Membrane</keyword>
<dbReference type="Gene3D" id="3.30.1490.140">
    <property type="entry name" value="Amyloidogenic glycoprotein, copper-binding domain"/>
    <property type="match status" value="1"/>
</dbReference>
<dbReference type="GO" id="GO:0043005">
    <property type="term" value="C:neuron projection"/>
    <property type="evidence" value="ECO:0007669"/>
    <property type="project" value="TreeGrafter"/>
</dbReference>
<keyword evidence="2 10" id="KW-0812">Transmembrane</keyword>
<feature type="disulfide bond" evidence="8">
    <location>
        <begin position="630"/>
        <end position="658"/>
    </location>
</feature>
<feature type="compositionally biased region" description="Acidic residues" evidence="9">
    <location>
        <begin position="681"/>
        <end position="710"/>
    </location>
</feature>
<feature type="compositionally biased region" description="Basic and acidic residues" evidence="9">
    <location>
        <begin position="23"/>
        <end position="36"/>
    </location>
</feature>
<keyword evidence="14" id="KW-1185">Reference proteome</keyword>
<dbReference type="Pfam" id="PF02177">
    <property type="entry name" value="APP_N"/>
    <property type="match status" value="1"/>
</dbReference>